<accession>A0AAU9TR43</accession>
<name>A0AAU9TR43_EUPED</name>
<dbReference type="EMBL" id="CAKOGL010000008">
    <property type="protein sequence ID" value="CAH2089381.1"/>
    <property type="molecule type" value="Genomic_DNA"/>
</dbReference>
<dbReference type="AlphaFoldDB" id="A0AAU9TR43"/>
<sequence>MSSVSSLRRIHYTLFSAHLANDLANEITVMLNVDCTIIVPIVVSTNGLLATTILYTLRNSLDCHSIKDRIQEAVLLQMARTVRRFLNLEP</sequence>
<comment type="caution">
    <text evidence="1">The sequence shown here is derived from an EMBL/GenBank/DDBJ whole genome shotgun (WGS) entry which is preliminary data.</text>
</comment>
<dbReference type="Proteomes" id="UP001153954">
    <property type="component" value="Unassembled WGS sequence"/>
</dbReference>
<organism evidence="1 2">
    <name type="scientific">Euphydryas editha</name>
    <name type="common">Edith's checkerspot</name>
    <dbReference type="NCBI Taxonomy" id="104508"/>
    <lineage>
        <taxon>Eukaryota</taxon>
        <taxon>Metazoa</taxon>
        <taxon>Ecdysozoa</taxon>
        <taxon>Arthropoda</taxon>
        <taxon>Hexapoda</taxon>
        <taxon>Insecta</taxon>
        <taxon>Pterygota</taxon>
        <taxon>Neoptera</taxon>
        <taxon>Endopterygota</taxon>
        <taxon>Lepidoptera</taxon>
        <taxon>Glossata</taxon>
        <taxon>Ditrysia</taxon>
        <taxon>Papilionoidea</taxon>
        <taxon>Nymphalidae</taxon>
        <taxon>Nymphalinae</taxon>
        <taxon>Euphydryas</taxon>
    </lineage>
</organism>
<keyword evidence="2" id="KW-1185">Reference proteome</keyword>
<proteinExistence type="predicted"/>
<gene>
    <name evidence="1" type="ORF">EEDITHA_LOCUS5441</name>
</gene>
<evidence type="ECO:0000313" key="1">
    <source>
        <dbReference type="EMBL" id="CAH2089381.1"/>
    </source>
</evidence>
<reference evidence="1" key="1">
    <citation type="submission" date="2022-03" db="EMBL/GenBank/DDBJ databases">
        <authorList>
            <person name="Tunstrom K."/>
        </authorList>
    </citation>
    <scope>NUCLEOTIDE SEQUENCE</scope>
</reference>
<protein>
    <submittedName>
        <fullName evidence="1">Uncharacterized protein</fullName>
    </submittedName>
</protein>
<evidence type="ECO:0000313" key="2">
    <source>
        <dbReference type="Proteomes" id="UP001153954"/>
    </source>
</evidence>